<organism evidence="1 2">
    <name type="scientific">Pseudomonas migulae</name>
    <dbReference type="NCBI Taxonomy" id="78543"/>
    <lineage>
        <taxon>Bacteria</taxon>
        <taxon>Pseudomonadati</taxon>
        <taxon>Pseudomonadota</taxon>
        <taxon>Gammaproteobacteria</taxon>
        <taxon>Pseudomonadales</taxon>
        <taxon>Pseudomonadaceae</taxon>
        <taxon>Pseudomonas</taxon>
    </lineage>
</organism>
<evidence type="ECO:0000313" key="2">
    <source>
        <dbReference type="Proteomes" id="UP000198985"/>
    </source>
</evidence>
<proteinExistence type="predicted"/>
<protein>
    <submittedName>
        <fullName evidence="1">Uncharacterized protein</fullName>
    </submittedName>
</protein>
<dbReference type="RefSeq" id="WP_084322157.1">
    <property type="nucleotide sequence ID" value="NZ_FNTY01000002.1"/>
</dbReference>
<evidence type="ECO:0000313" key="1">
    <source>
        <dbReference type="EMBL" id="SEE49119.1"/>
    </source>
</evidence>
<dbReference type="AlphaFoldDB" id="A0A1H5J9G1"/>
<name>A0A1H5J9G1_9PSED</name>
<sequence>MTDVLRQDALAAWYKLLAHPEIRMDVEEQYDELLKAADEMERKGLISSAEWRTLVREAGVAFSNATEGVGKGT</sequence>
<dbReference type="EMBL" id="FNTY01000002">
    <property type="protein sequence ID" value="SEE49119.1"/>
    <property type="molecule type" value="Genomic_DNA"/>
</dbReference>
<accession>A0A1H5J9G1</accession>
<gene>
    <name evidence="1" type="ORF">SAMN04490194_2467</name>
</gene>
<dbReference type="Proteomes" id="UP000198985">
    <property type="component" value="Unassembled WGS sequence"/>
</dbReference>
<reference evidence="1 2" key="1">
    <citation type="submission" date="2016-10" db="EMBL/GenBank/DDBJ databases">
        <authorList>
            <person name="de Groot N.N."/>
        </authorList>
    </citation>
    <scope>NUCLEOTIDE SEQUENCE [LARGE SCALE GENOMIC DNA]</scope>
    <source>
        <strain evidence="1 2">BS3662</strain>
    </source>
</reference>